<dbReference type="Proteomes" id="UP000223913">
    <property type="component" value="Unassembled WGS sequence"/>
</dbReference>
<dbReference type="Gene3D" id="1.10.1200.20">
    <property type="entry name" value="Colicin E immunity protein"/>
    <property type="match status" value="1"/>
</dbReference>
<protein>
    <recommendedName>
        <fullName evidence="3">E9imm peptide</fullName>
    </recommendedName>
</protein>
<gene>
    <name evidence="1" type="ORF">CRP01_31385</name>
</gene>
<evidence type="ECO:0000313" key="2">
    <source>
        <dbReference type="Proteomes" id="UP000223913"/>
    </source>
</evidence>
<organism evidence="1 2">
    <name type="scientific">Flavilitoribacter nigricans (strain ATCC 23147 / DSM 23189 / NBRC 102662 / NCIMB 1420 / SS-2)</name>
    <name type="common">Lewinella nigricans</name>
    <dbReference type="NCBI Taxonomy" id="1122177"/>
    <lineage>
        <taxon>Bacteria</taxon>
        <taxon>Pseudomonadati</taxon>
        <taxon>Bacteroidota</taxon>
        <taxon>Saprospiria</taxon>
        <taxon>Saprospirales</taxon>
        <taxon>Lewinellaceae</taxon>
        <taxon>Flavilitoribacter</taxon>
    </lineage>
</organism>
<dbReference type="InterPro" id="IPR035900">
    <property type="entry name" value="Colicin_E_sf"/>
</dbReference>
<evidence type="ECO:0008006" key="3">
    <source>
        <dbReference type="Google" id="ProtNLM"/>
    </source>
</evidence>
<evidence type="ECO:0000313" key="1">
    <source>
        <dbReference type="EMBL" id="PHN02484.1"/>
    </source>
</evidence>
<name>A0A2D0N1U7_FLAN2</name>
<dbReference type="OrthoDB" id="6555806at2"/>
<keyword evidence="2" id="KW-1185">Reference proteome</keyword>
<comment type="caution">
    <text evidence="1">The sequence shown here is derived from an EMBL/GenBank/DDBJ whole genome shotgun (WGS) entry which is preliminary data.</text>
</comment>
<sequence>MERAALIGLVRLIMDGGDKTDEEVDLLLEQLQQNVPYPAVADLIYYEDLSAEAIVDRALNYEPPKLGI</sequence>
<dbReference type="RefSeq" id="WP_099154029.1">
    <property type="nucleotide sequence ID" value="NZ_PDUD01000039.1"/>
</dbReference>
<reference evidence="1 2" key="1">
    <citation type="submission" date="2017-10" db="EMBL/GenBank/DDBJ databases">
        <title>The draft genome sequence of Lewinella nigricans NBRC 102662.</title>
        <authorList>
            <person name="Wang K."/>
        </authorList>
    </citation>
    <scope>NUCLEOTIDE SEQUENCE [LARGE SCALE GENOMIC DNA]</scope>
    <source>
        <strain evidence="1 2">NBRC 102662</strain>
    </source>
</reference>
<proteinExistence type="predicted"/>
<dbReference type="EMBL" id="PDUD01000039">
    <property type="protein sequence ID" value="PHN02484.1"/>
    <property type="molecule type" value="Genomic_DNA"/>
</dbReference>
<dbReference type="AlphaFoldDB" id="A0A2D0N1U7"/>
<accession>A0A2D0N1U7</accession>